<dbReference type="EMBL" id="CAEZWM010000306">
    <property type="protein sequence ID" value="CAB4675155.1"/>
    <property type="molecule type" value="Genomic_DNA"/>
</dbReference>
<dbReference type="InterPro" id="IPR011051">
    <property type="entry name" value="RmlC_Cupin_sf"/>
</dbReference>
<dbReference type="Gene3D" id="2.60.120.10">
    <property type="entry name" value="Jelly Rolls"/>
    <property type="match status" value="1"/>
</dbReference>
<feature type="domain" description="ChrR-like cupin" evidence="1">
    <location>
        <begin position="19"/>
        <end position="106"/>
    </location>
</feature>
<reference evidence="2" key="1">
    <citation type="submission" date="2020-05" db="EMBL/GenBank/DDBJ databases">
        <authorList>
            <person name="Chiriac C."/>
            <person name="Salcher M."/>
            <person name="Ghai R."/>
            <person name="Kavagutti S V."/>
        </authorList>
    </citation>
    <scope>NUCLEOTIDE SEQUENCE</scope>
</reference>
<name>A0A6J6MRB4_9ZZZZ</name>
<gene>
    <name evidence="2" type="ORF">UFOPK2242_01702</name>
</gene>
<proteinExistence type="predicted"/>
<protein>
    <submittedName>
        <fullName evidence="2">Unannotated protein</fullName>
    </submittedName>
</protein>
<dbReference type="SUPFAM" id="SSF51182">
    <property type="entry name" value="RmlC-like cupins"/>
    <property type="match status" value="1"/>
</dbReference>
<sequence length="161" mass="17762">MTQANTPPTIPMAIHRGEDEIPFVALGDGTHLQLLHVDVEQGLWVIRTRFEPGVVVPTHRHTGQVFAFTISGSWKYAEYPEVNTAGSYLFEPAGSVHTLVVPEENEGMTDVWFAIYGANLNLDPDGTVSFVIDAGTVRDLYYALCDSNGFERPNVIENRGV</sequence>
<evidence type="ECO:0000259" key="1">
    <source>
        <dbReference type="Pfam" id="PF12973"/>
    </source>
</evidence>
<organism evidence="2">
    <name type="scientific">freshwater metagenome</name>
    <dbReference type="NCBI Taxonomy" id="449393"/>
    <lineage>
        <taxon>unclassified sequences</taxon>
        <taxon>metagenomes</taxon>
        <taxon>ecological metagenomes</taxon>
    </lineage>
</organism>
<dbReference type="InterPro" id="IPR014710">
    <property type="entry name" value="RmlC-like_jellyroll"/>
</dbReference>
<dbReference type="InterPro" id="IPR025979">
    <property type="entry name" value="ChrR-like_cupin_dom"/>
</dbReference>
<evidence type="ECO:0000313" key="2">
    <source>
        <dbReference type="EMBL" id="CAB4675155.1"/>
    </source>
</evidence>
<dbReference type="AlphaFoldDB" id="A0A6J6MRB4"/>
<accession>A0A6J6MRB4</accession>
<dbReference type="CDD" id="cd20302">
    <property type="entry name" value="cupin_DAD"/>
    <property type="match status" value="1"/>
</dbReference>
<dbReference type="Pfam" id="PF12973">
    <property type="entry name" value="Cupin_7"/>
    <property type="match status" value="1"/>
</dbReference>